<proteinExistence type="predicted"/>
<dbReference type="Pfam" id="PF14079">
    <property type="entry name" value="DUF4260"/>
    <property type="match status" value="1"/>
</dbReference>
<evidence type="ECO:0000313" key="2">
    <source>
        <dbReference type="EMBL" id="MBY8916290.1"/>
    </source>
</evidence>
<gene>
    <name evidence="2" type="ORF">KVG22_06815</name>
</gene>
<dbReference type="Proteomes" id="UP000777661">
    <property type="component" value="Unassembled WGS sequence"/>
</dbReference>
<evidence type="ECO:0000256" key="1">
    <source>
        <dbReference type="SAM" id="Phobius"/>
    </source>
</evidence>
<dbReference type="InterPro" id="IPR025356">
    <property type="entry name" value="DUF4260"/>
</dbReference>
<organism evidence="2 3">
    <name type="scientific">Nitratireductor rhodophyticola</name>
    <dbReference type="NCBI Taxonomy" id="2854036"/>
    <lineage>
        <taxon>Bacteria</taxon>
        <taxon>Pseudomonadati</taxon>
        <taxon>Pseudomonadota</taxon>
        <taxon>Alphaproteobacteria</taxon>
        <taxon>Hyphomicrobiales</taxon>
        <taxon>Phyllobacteriaceae</taxon>
        <taxon>Nitratireductor</taxon>
    </lineage>
</organism>
<dbReference type="EMBL" id="JAHSQO010000002">
    <property type="protein sequence ID" value="MBY8916290.1"/>
    <property type="molecule type" value="Genomic_DNA"/>
</dbReference>
<keyword evidence="1" id="KW-0812">Transmembrane</keyword>
<feature type="transmembrane region" description="Helical" evidence="1">
    <location>
        <begin position="76"/>
        <end position="100"/>
    </location>
</feature>
<keyword evidence="3" id="KW-1185">Reference proteome</keyword>
<name>A0ABS7R5U1_9HYPH</name>
<feature type="transmembrane region" description="Helical" evidence="1">
    <location>
        <begin position="35"/>
        <end position="56"/>
    </location>
</feature>
<keyword evidence="1" id="KW-1133">Transmembrane helix</keyword>
<sequence>MATGRGGKADARAPAGSLVGLQGQRRVKRFLQVENAFLALVVMVLYGASGGAWWLFALLILAPDLSMLGYLAGPRIGAWCYNTVHSWIAPVVLYLVGLWLELPLVQQLALILAAHIGIDRALGYGLKHESGFRDTHMGRIGSD</sequence>
<protein>
    <submittedName>
        <fullName evidence="2">DUF4260 domain-containing protein</fullName>
    </submittedName>
</protein>
<accession>A0ABS7R5U1</accession>
<comment type="caution">
    <text evidence="2">The sequence shown here is derived from an EMBL/GenBank/DDBJ whole genome shotgun (WGS) entry which is preliminary data.</text>
</comment>
<keyword evidence="1" id="KW-0472">Membrane</keyword>
<evidence type="ECO:0000313" key="3">
    <source>
        <dbReference type="Proteomes" id="UP000777661"/>
    </source>
</evidence>
<reference evidence="2 3" key="1">
    <citation type="submission" date="2021-06" db="EMBL/GenBank/DDBJ databases">
        <title>Nitratireductor porphyridii sp. nov., isolated from a small marine red alga, Porphyridium purpureum in South Korea.</title>
        <authorList>
            <person name="Kim K.H."/>
            <person name="Kristyanto S."/>
            <person name="Jeon C.O."/>
        </authorList>
    </citation>
    <scope>NUCLEOTIDE SEQUENCE [LARGE SCALE GENOMIC DNA]</scope>
    <source>
        <strain evidence="2 3">R6</strain>
    </source>
</reference>